<dbReference type="EMBL" id="BHZE01000026">
    <property type="protein sequence ID" value="GCD78538.1"/>
    <property type="molecule type" value="Genomic_DNA"/>
</dbReference>
<reference evidence="2 3" key="1">
    <citation type="submission" date="2018-11" db="EMBL/GenBank/DDBJ databases">
        <title>Schleiferia aggregans sp. nov., a moderately thermophilic heterotrophic bacterium isolated from microbial mats at a terrestrial hot spring.</title>
        <authorList>
            <person name="Iino T."/>
            <person name="Ohkuma M."/>
            <person name="Haruta S."/>
        </authorList>
    </citation>
    <scope>NUCLEOTIDE SEQUENCE [LARGE SCALE GENOMIC DNA]</scope>
    <source>
        <strain evidence="2 3">LA</strain>
    </source>
</reference>
<evidence type="ECO:0000256" key="1">
    <source>
        <dbReference type="SAM" id="SignalP"/>
    </source>
</evidence>
<accession>A0A401XNE4</accession>
<feature type="signal peptide" evidence="1">
    <location>
        <begin position="1"/>
        <end position="20"/>
    </location>
</feature>
<keyword evidence="3" id="KW-1185">Reference proteome</keyword>
<evidence type="ECO:0000313" key="2">
    <source>
        <dbReference type="EMBL" id="GCD78538.1"/>
    </source>
</evidence>
<dbReference type="Gene3D" id="3.40.1260.10">
    <property type="entry name" value="DsrEFH-like"/>
    <property type="match status" value="1"/>
</dbReference>
<comment type="caution">
    <text evidence="2">The sequence shown here is derived from an EMBL/GenBank/DDBJ whole genome shotgun (WGS) entry which is preliminary data.</text>
</comment>
<dbReference type="PANTHER" id="PTHR37691:SF1">
    <property type="entry name" value="BLR3518 PROTEIN"/>
    <property type="match status" value="1"/>
</dbReference>
<dbReference type="PANTHER" id="PTHR37691">
    <property type="entry name" value="BLR3518 PROTEIN"/>
    <property type="match status" value="1"/>
</dbReference>
<dbReference type="Pfam" id="PF02635">
    <property type="entry name" value="DsrE"/>
    <property type="match status" value="1"/>
</dbReference>
<dbReference type="SUPFAM" id="SSF75169">
    <property type="entry name" value="DsrEFH-like"/>
    <property type="match status" value="1"/>
</dbReference>
<name>A0A401XNE4_9FLAO</name>
<organism evidence="2 3">
    <name type="scientific">Thermaurantimonas aggregans</name>
    <dbReference type="NCBI Taxonomy" id="2173829"/>
    <lineage>
        <taxon>Bacteria</taxon>
        <taxon>Pseudomonadati</taxon>
        <taxon>Bacteroidota</taxon>
        <taxon>Flavobacteriia</taxon>
        <taxon>Flavobacteriales</taxon>
        <taxon>Schleiferiaceae</taxon>
        <taxon>Thermaurantimonas</taxon>
    </lineage>
</organism>
<dbReference type="OrthoDB" id="678766at2"/>
<dbReference type="InterPro" id="IPR027396">
    <property type="entry name" value="DsrEFH-like"/>
</dbReference>
<proteinExistence type="predicted"/>
<sequence>MKKFLFPFVLLSFLVNPAFAQKKNKKSEEPLKIIFQLTTDDTLAHKALMKQLSNITSVEPGVQIEVVCHGPGLTLLQKSKSTQKAKVAEFAGKGISFKACEFSMSERNVPKEDILDEAGFVKAGIVHIVRKQREGWNYIKSGF</sequence>
<dbReference type="Proteomes" id="UP000286715">
    <property type="component" value="Unassembled WGS sequence"/>
</dbReference>
<keyword evidence="1" id="KW-0732">Signal</keyword>
<protein>
    <submittedName>
        <fullName evidence="2">Uncharacterized protein</fullName>
    </submittedName>
</protein>
<feature type="chain" id="PRO_5019204759" evidence="1">
    <location>
        <begin position="21"/>
        <end position="143"/>
    </location>
</feature>
<gene>
    <name evidence="2" type="ORF">JCM31826_20200</name>
</gene>
<dbReference type="AlphaFoldDB" id="A0A401XNE4"/>
<evidence type="ECO:0000313" key="3">
    <source>
        <dbReference type="Proteomes" id="UP000286715"/>
    </source>
</evidence>
<dbReference type="InterPro" id="IPR003787">
    <property type="entry name" value="Sulphur_relay_DsrE/F-like"/>
</dbReference>
<dbReference type="RefSeq" id="WP_124398594.1">
    <property type="nucleotide sequence ID" value="NZ_BHZE01000026.1"/>
</dbReference>